<organism evidence="2 3">
    <name type="scientific">Mycoplasmopsis edwardii</name>
    <dbReference type="NCBI Taxonomy" id="53558"/>
    <lineage>
        <taxon>Bacteria</taxon>
        <taxon>Bacillati</taxon>
        <taxon>Mycoplasmatota</taxon>
        <taxon>Mycoplasmoidales</taxon>
        <taxon>Metamycoplasmataceae</taxon>
        <taxon>Mycoplasmopsis</taxon>
    </lineage>
</organism>
<evidence type="ECO:0000313" key="2">
    <source>
        <dbReference type="EMBL" id="SYV97089.1"/>
    </source>
</evidence>
<evidence type="ECO:0000256" key="1">
    <source>
        <dbReference type="SAM" id="Phobius"/>
    </source>
</evidence>
<dbReference type="Proteomes" id="UP000257559">
    <property type="component" value="Chromosome"/>
</dbReference>
<feature type="transmembrane region" description="Helical" evidence="1">
    <location>
        <begin position="18"/>
        <end position="36"/>
    </location>
</feature>
<gene>
    <name evidence="2" type="ORF">NCTC10132_00448</name>
</gene>
<keyword evidence="3" id="KW-1185">Reference proteome</keyword>
<keyword evidence="1" id="KW-0472">Membrane</keyword>
<keyword evidence="1" id="KW-0812">Transmembrane</keyword>
<name>A0A3B0PKB5_9BACT</name>
<keyword evidence="1" id="KW-1133">Transmembrane helix</keyword>
<protein>
    <submittedName>
        <fullName evidence="2">Uncharacterized protein</fullName>
    </submittedName>
</protein>
<feature type="non-terminal residue" evidence="2">
    <location>
        <position position="56"/>
    </location>
</feature>
<dbReference type="AlphaFoldDB" id="A0A3B0PKB5"/>
<evidence type="ECO:0000313" key="3">
    <source>
        <dbReference type="Proteomes" id="UP000257559"/>
    </source>
</evidence>
<proteinExistence type="predicted"/>
<dbReference type="EMBL" id="LS991951">
    <property type="protein sequence ID" value="SYV97089.1"/>
    <property type="molecule type" value="Genomic_DNA"/>
</dbReference>
<accession>A0A3B0PKB5</accession>
<reference evidence="3" key="1">
    <citation type="submission" date="2018-06" db="EMBL/GenBank/DDBJ databases">
        <authorList>
            <consortium name="Pathogen Informatics"/>
        </authorList>
    </citation>
    <scope>NUCLEOTIDE SEQUENCE [LARGE SCALE GENOMIC DNA]</scope>
    <source>
        <strain evidence="3">NCTC10132</strain>
    </source>
</reference>
<sequence length="56" mass="6327">MQFTNYTNLKNNLKKTNAIKSVCFLYLIYLALIILLENAKYSPTGTTSAINEPAAW</sequence>
<dbReference type="KEGG" id="medw:NCTC10132_00448"/>